<reference evidence="5" key="1">
    <citation type="journal article" date="2021" name="IMA Fungus">
        <title>Genomic characterization of three marine fungi, including Emericellopsis atlantica sp. nov. with signatures of a generalist lifestyle and marine biomass degradation.</title>
        <authorList>
            <person name="Hagestad O.C."/>
            <person name="Hou L."/>
            <person name="Andersen J.H."/>
            <person name="Hansen E.H."/>
            <person name="Altermark B."/>
            <person name="Li C."/>
            <person name="Kuhnert E."/>
            <person name="Cox R.J."/>
            <person name="Crous P.W."/>
            <person name="Spatafora J.W."/>
            <person name="Lail K."/>
            <person name="Amirebrahimi M."/>
            <person name="Lipzen A."/>
            <person name="Pangilinan J."/>
            <person name="Andreopoulos W."/>
            <person name="Hayes R.D."/>
            <person name="Ng V."/>
            <person name="Grigoriev I.V."/>
            <person name="Jackson S.A."/>
            <person name="Sutton T.D.S."/>
            <person name="Dobson A.D.W."/>
            <person name="Rama T."/>
        </authorList>
    </citation>
    <scope>NUCLEOTIDE SEQUENCE</scope>
    <source>
        <strain evidence="5">TS7</strain>
    </source>
</reference>
<dbReference type="SMART" id="SM00513">
    <property type="entry name" value="SAP"/>
    <property type="match status" value="1"/>
</dbReference>
<sequence>MATDYFTLKVPELKKLCSERGLSPTGNKADLVARLKEHDEANGAAEPQSKEKESNQEANADAAPKDDLISYSDDEAPAAKPAPAEAAATADAATANPSAPNPEETKVPEVEAAAPATEEAKPEPVSFAAGLAASSASDEAKKRADRAKRFGIEEDEEKKKLAERAERFGVQEDAVSGLDSALPDRPLKRGRGRNAEADNARPNKRQSQDRRGGRRDGRRGGADVPTGNKPAPAKKSSILDDPVEKAKAEKRAARFGGA</sequence>
<proteinExistence type="inferred from homology"/>
<dbReference type="GO" id="GO:0005634">
    <property type="term" value="C:nucleus"/>
    <property type="evidence" value="ECO:0007669"/>
    <property type="project" value="TreeGrafter"/>
</dbReference>
<comment type="caution">
    <text evidence="5">The sequence shown here is derived from an EMBL/GenBank/DDBJ whole genome shotgun (WGS) entry which is preliminary data.</text>
</comment>
<dbReference type="Proteomes" id="UP000887229">
    <property type="component" value="Unassembled WGS sequence"/>
</dbReference>
<feature type="compositionally biased region" description="Basic and acidic residues" evidence="3">
    <location>
        <begin position="31"/>
        <end position="41"/>
    </location>
</feature>
<keyword evidence="6" id="KW-1185">Reference proteome</keyword>
<accession>A0A9P8CKC7</accession>
<evidence type="ECO:0000313" key="5">
    <source>
        <dbReference type="EMBL" id="KAG9250424.1"/>
    </source>
</evidence>
<dbReference type="PROSITE" id="PS50800">
    <property type="entry name" value="SAP"/>
    <property type="match status" value="1"/>
</dbReference>
<evidence type="ECO:0000256" key="3">
    <source>
        <dbReference type="SAM" id="MobiDB-lite"/>
    </source>
</evidence>
<evidence type="ECO:0000313" key="6">
    <source>
        <dbReference type="Proteomes" id="UP000887229"/>
    </source>
</evidence>
<dbReference type="InterPro" id="IPR052240">
    <property type="entry name" value="SAP_domain_ribonucleoprotein"/>
</dbReference>
<dbReference type="InterPro" id="IPR036361">
    <property type="entry name" value="SAP_dom_sf"/>
</dbReference>
<dbReference type="OrthoDB" id="445357at2759"/>
<feature type="compositionally biased region" description="Basic and acidic residues" evidence="3">
    <location>
        <begin position="138"/>
        <end position="170"/>
    </location>
</feature>
<dbReference type="Pfam" id="PF02037">
    <property type="entry name" value="SAP"/>
    <property type="match status" value="1"/>
</dbReference>
<dbReference type="InterPro" id="IPR040746">
    <property type="entry name" value="THO1_MOS11_C"/>
</dbReference>
<name>A0A9P8CKC7_9HYPO</name>
<evidence type="ECO:0000259" key="4">
    <source>
        <dbReference type="PROSITE" id="PS50800"/>
    </source>
</evidence>
<protein>
    <recommendedName>
        <fullName evidence="4">SAP domain-containing protein</fullName>
    </recommendedName>
</protein>
<feature type="domain" description="SAP" evidence="4">
    <location>
        <begin position="5"/>
        <end position="39"/>
    </location>
</feature>
<dbReference type="EMBL" id="MU251278">
    <property type="protein sequence ID" value="KAG9250424.1"/>
    <property type="molecule type" value="Genomic_DNA"/>
</dbReference>
<dbReference type="GeneID" id="70296304"/>
<dbReference type="GO" id="GO:0016973">
    <property type="term" value="P:poly(A)+ mRNA export from nucleus"/>
    <property type="evidence" value="ECO:0007669"/>
    <property type="project" value="TreeGrafter"/>
</dbReference>
<feature type="region of interest" description="Disordered" evidence="3">
    <location>
        <begin position="18"/>
        <end position="258"/>
    </location>
</feature>
<comment type="similarity">
    <text evidence="2">Belongs to the SAP domain-containing ribonucleoprotein family.</text>
</comment>
<dbReference type="RefSeq" id="XP_046114348.1">
    <property type="nucleotide sequence ID" value="XM_046265401.1"/>
</dbReference>
<dbReference type="Gene3D" id="1.10.720.30">
    <property type="entry name" value="SAP domain"/>
    <property type="match status" value="1"/>
</dbReference>
<dbReference type="PANTHER" id="PTHR46551">
    <property type="entry name" value="SAP DOMAIN-CONTAINING RIBONUCLEOPROTEIN"/>
    <property type="match status" value="1"/>
</dbReference>
<organism evidence="5 6">
    <name type="scientific">Emericellopsis atlantica</name>
    <dbReference type="NCBI Taxonomy" id="2614577"/>
    <lineage>
        <taxon>Eukaryota</taxon>
        <taxon>Fungi</taxon>
        <taxon>Dikarya</taxon>
        <taxon>Ascomycota</taxon>
        <taxon>Pezizomycotina</taxon>
        <taxon>Sordariomycetes</taxon>
        <taxon>Hypocreomycetidae</taxon>
        <taxon>Hypocreales</taxon>
        <taxon>Bionectriaceae</taxon>
        <taxon>Emericellopsis</taxon>
    </lineage>
</organism>
<dbReference type="PANTHER" id="PTHR46551:SF1">
    <property type="entry name" value="SAP DOMAIN-CONTAINING RIBONUCLEOPROTEIN"/>
    <property type="match status" value="1"/>
</dbReference>
<dbReference type="AlphaFoldDB" id="A0A9P8CKC7"/>
<evidence type="ECO:0000256" key="2">
    <source>
        <dbReference type="ARBA" id="ARBA00046328"/>
    </source>
</evidence>
<dbReference type="Pfam" id="PF18592">
    <property type="entry name" value="Tho1_MOS11_C"/>
    <property type="match status" value="1"/>
</dbReference>
<feature type="compositionally biased region" description="Low complexity" evidence="3">
    <location>
        <begin position="78"/>
        <end position="102"/>
    </location>
</feature>
<feature type="compositionally biased region" description="Basic and acidic residues" evidence="3">
    <location>
        <begin position="242"/>
        <end position="252"/>
    </location>
</feature>
<feature type="compositionally biased region" description="Low complexity" evidence="3">
    <location>
        <begin position="110"/>
        <end position="137"/>
    </location>
</feature>
<feature type="compositionally biased region" description="Basic and acidic residues" evidence="3">
    <location>
        <begin position="193"/>
        <end position="221"/>
    </location>
</feature>
<gene>
    <name evidence="5" type="ORF">F5Z01DRAFT_677864</name>
</gene>
<keyword evidence="1" id="KW-0597">Phosphoprotein</keyword>
<dbReference type="InterPro" id="IPR003034">
    <property type="entry name" value="SAP_dom"/>
</dbReference>
<evidence type="ECO:0000256" key="1">
    <source>
        <dbReference type="ARBA" id="ARBA00022553"/>
    </source>
</evidence>
<dbReference type="SUPFAM" id="SSF68906">
    <property type="entry name" value="SAP domain"/>
    <property type="match status" value="1"/>
</dbReference>